<evidence type="ECO:0000259" key="2">
    <source>
        <dbReference type="Pfam" id="PF08241"/>
    </source>
</evidence>
<evidence type="ECO:0000256" key="1">
    <source>
        <dbReference type="SAM" id="Phobius"/>
    </source>
</evidence>
<gene>
    <name evidence="3" type="ORF">CRYO30217_01509</name>
</gene>
<keyword evidence="1" id="KW-0472">Membrane</keyword>
<evidence type="ECO:0000313" key="3">
    <source>
        <dbReference type="EMBL" id="CAG5081002.1"/>
    </source>
</evidence>
<organism evidence="3 4">
    <name type="scientific">Parvicella tangerina</name>
    <dbReference type="NCBI Taxonomy" id="2829795"/>
    <lineage>
        <taxon>Bacteria</taxon>
        <taxon>Pseudomonadati</taxon>
        <taxon>Bacteroidota</taxon>
        <taxon>Flavobacteriia</taxon>
        <taxon>Flavobacteriales</taxon>
        <taxon>Parvicellaceae</taxon>
        <taxon>Parvicella</taxon>
    </lineage>
</organism>
<dbReference type="EMBL" id="OU015584">
    <property type="protein sequence ID" value="CAG5081002.1"/>
    <property type="molecule type" value="Genomic_DNA"/>
</dbReference>
<dbReference type="CDD" id="cd02440">
    <property type="entry name" value="AdoMet_MTases"/>
    <property type="match status" value="1"/>
</dbReference>
<keyword evidence="4" id="KW-1185">Reference proteome</keyword>
<evidence type="ECO:0000313" key="4">
    <source>
        <dbReference type="Proteomes" id="UP000683507"/>
    </source>
</evidence>
<keyword evidence="1" id="KW-0812">Transmembrane</keyword>
<dbReference type="Gene3D" id="3.40.50.150">
    <property type="entry name" value="Vaccinia Virus protein VP39"/>
    <property type="match status" value="1"/>
</dbReference>
<sequence length="325" mass="37839">MLKHTINQLQAMNFYFLCTYKALSMQRPFNISPRNTLKGRHKEIYEFELPDHNIDDKVVQSFGEEWSKFHQFSQEDIDQLGEMYFDIITDEMVNERTYGFDLGCGTGRWTKVLTSRIGFMEAIDPSDAIYTADELLKNDDNVRLSRASSDRIPFDDETFDFGMSIGVLHHIPDTQKAMRNCVEKVKKGGYFYTYLYYNFEDRGFLFKTLFGIVDGVRQVVSSLSPRLKKFICDIIAIVIYMPLVLLARLFNKVGMDSIAKRIPLYFYHDQSFYIIRNDALDRFGTALEQRFSKQEVITMMKHAGLDDIVVSDGAPYWHAVGKRVR</sequence>
<proteinExistence type="predicted"/>
<dbReference type="Proteomes" id="UP000683507">
    <property type="component" value="Chromosome"/>
</dbReference>
<accession>A0A916JLX3</accession>
<dbReference type="SUPFAM" id="SSF53335">
    <property type="entry name" value="S-adenosyl-L-methionine-dependent methyltransferases"/>
    <property type="match status" value="1"/>
</dbReference>
<protein>
    <recommendedName>
        <fullName evidence="2">Methyltransferase type 11 domain-containing protein</fullName>
    </recommendedName>
</protein>
<dbReference type="InterPro" id="IPR013216">
    <property type="entry name" value="Methyltransf_11"/>
</dbReference>
<feature type="transmembrane region" description="Helical" evidence="1">
    <location>
        <begin position="230"/>
        <end position="250"/>
    </location>
</feature>
<name>A0A916JLX3_9FLAO</name>
<feature type="domain" description="Methyltransferase type 11" evidence="2">
    <location>
        <begin position="101"/>
        <end position="192"/>
    </location>
</feature>
<dbReference type="GO" id="GO:0008757">
    <property type="term" value="F:S-adenosylmethionine-dependent methyltransferase activity"/>
    <property type="evidence" value="ECO:0007669"/>
    <property type="project" value="InterPro"/>
</dbReference>
<reference evidence="3" key="1">
    <citation type="submission" date="2021-04" db="EMBL/GenBank/DDBJ databases">
        <authorList>
            <person name="Rodrigo-Torres L."/>
            <person name="Arahal R. D."/>
            <person name="Lucena T."/>
        </authorList>
    </citation>
    <scope>NUCLEOTIDE SEQUENCE</scope>
    <source>
        <strain evidence="3">AS29M-1</strain>
    </source>
</reference>
<dbReference type="AlphaFoldDB" id="A0A916JLX3"/>
<dbReference type="Pfam" id="PF08241">
    <property type="entry name" value="Methyltransf_11"/>
    <property type="match status" value="1"/>
</dbReference>
<dbReference type="PANTHER" id="PTHR43591">
    <property type="entry name" value="METHYLTRANSFERASE"/>
    <property type="match status" value="1"/>
</dbReference>
<keyword evidence="1" id="KW-1133">Transmembrane helix</keyword>
<dbReference type="InterPro" id="IPR029063">
    <property type="entry name" value="SAM-dependent_MTases_sf"/>
</dbReference>
<dbReference type="KEGG" id="ptan:CRYO30217_01509"/>